<feature type="domain" description="Glycosyl transferase family 51" evidence="12">
    <location>
        <begin position="55"/>
        <end position="215"/>
    </location>
</feature>
<dbReference type="PANTHER" id="PTHR30400">
    <property type="entry name" value="MONOFUNCTIONAL BIOSYNTHETIC PEPTIDOGLYCAN TRANSGLYCOSYLASE"/>
    <property type="match status" value="1"/>
</dbReference>
<dbReference type="InterPro" id="IPR001264">
    <property type="entry name" value="Glyco_trans_51"/>
</dbReference>
<dbReference type="GO" id="GO:0008955">
    <property type="term" value="F:peptidoglycan glycosyltransferase activity"/>
    <property type="evidence" value="ECO:0007669"/>
    <property type="project" value="UniProtKB-UniRule"/>
</dbReference>
<evidence type="ECO:0000313" key="14">
    <source>
        <dbReference type="Proteomes" id="UP000284605"/>
    </source>
</evidence>
<dbReference type="Proteomes" id="UP000284605">
    <property type="component" value="Unassembled WGS sequence"/>
</dbReference>
<reference evidence="13 14" key="1">
    <citation type="submission" date="2018-09" db="EMBL/GenBank/DDBJ databases">
        <authorList>
            <person name="Zhu H."/>
        </authorList>
    </citation>
    <scope>NUCLEOTIDE SEQUENCE [LARGE SCALE GENOMIC DNA]</scope>
    <source>
        <strain evidence="13 14">K1W22B-8</strain>
    </source>
</reference>
<evidence type="ECO:0000256" key="10">
    <source>
        <dbReference type="ARBA" id="ARBA00023316"/>
    </source>
</evidence>
<organism evidence="13 14">
    <name type="scientific">Oleomonas cavernae</name>
    <dbReference type="NCBI Taxonomy" id="2320859"/>
    <lineage>
        <taxon>Bacteria</taxon>
        <taxon>Pseudomonadati</taxon>
        <taxon>Pseudomonadota</taxon>
        <taxon>Alphaproteobacteria</taxon>
        <taxon>Acetobacterales</taxon>
        <taxon>Acetobacteraceae</taxon>
        <taxon>Oleomonas</taxon>
    </lineage>
</organism>
<dbReference type="EC" id="2.4.99.28" evidence="11"/>
<feature type="transmembrane region" description="Helical" evidence="11">
    <location>
        <begin position="15"/>
        <end position="37"/>
    </location>
</feature>
<evidence type="ECO:0000256" key="9">
    <source>
        <dbReference type="ARBA" id="ARBA00023136"/>
    </source>
</evidence>
<dbReference type="InterPro" id="IPR023346">
    <property type="entry name" value="Lysozyme-like_dom_sf"/>
</dbReference>
<keyword evidence="2 11" id="KW-0997">Cell inner membrane</keyword>
<evidence type="ECO:0000313" key="13">
    <source>
        <dbReference type="EMBL" id="RJF80496.1"/>
    </source>
</evidence>
<dbReference type="AlphaFoldDB" id="A0A418VTM6"/>
<name>A0A418VTM6_9PROT</name>
<evidence type="ECO:0000256" key="11">
    <source>
        <dbReference type="HAMAP-Rule" id="MF_00766"/>
    </source>
</evidence>
<evidence type="ECO:0000256" key="1">
    <source>
        <dbReference type="ARBA" id="ARBA00022475"/>
    </source>
</evidence>
<dbReference type="GO" id="GO:0009274">
    <property type="term" value="C:peptidoglycan-based cell wall"/>
    <property type="evidence" value="ECO:0007669"/>
    <property type="project" value="InterPro"/>
</dbReference>
<dbReference type="GO" id="GO:0071555">
    <property type="term" value="P:cell wall organization"/>
    <property type="evidence" value="ECO:0007669"/>
    <property type="project" value="UniProtKB-KW"/>
</dbReference>
<evidence type="ECO:0000256" key="2">
    <source>
        <dbReference type="ARBA" id="ARBA00022519"/>
    </source>
</evidence>
<evidence type="ECO:0000256" key="7">
    <source>
        <dbReference type="ARBA" id="ARBA00022984"/>
    </source>
</evidence>
<dbReference type="InterPro" id="IPR036950">
    <property type="entry name" value="PBP_transglycosylase"/>
</dbReference>
<comment type="subcellular location">
    <subcellularLocation>
        <location evidence="11">Cell inner membrane</location>
        <topology evidence="11">Single-pass membrane protein</topology>
    </subcellularLocation>
</comment>
<proteinExistence type="inferred from homology"/>
<keyword evidence="1 11" id="KW-1003">Cell membrane</keyword>
<keyword evidence="3 11" id="KW-0328">Glycosyltransferase</keyword>
<keyword evidence="7 11" id="KW-0573">Peptidoglycan synthesis</keyword>
<comment type="catalytic activity">
    <reaction evidence="11">
        <text>[GlcNAc-(1-&gt;4)-Mur2Ac(oyl-L-Ala-gamma-D-Glu-L-Lys-D-Ala-D-Ala)](n)-di-trans,octa-cis-undecaprenyl diphosphate + beta-D-GlcNAc-(1-&gt;4)-Mur2Ac(oyl-L-Ala-gamma-D-Glu-L-Lys-D-Ala-D-Ala)-di-trans,octa-cis-undecaprenyl diphosphate = [GlcNAc-(1-&gt;4)-Mur2Ac(oyl-L-Ala-gamma-D-Glu-L-Lys-D-Ala-D-Ala)](n+1)-di-trans,octa-cis-undecaprenyl diphosphate + di-trans,octa-cis-undecaprenyl diphosphate + H(+)</text>
        <dbReference type="Rhea" id="RHEA:23708"/>
        <dbReference type="Rhea" id="RHEA-COMP:9602"/>
        <dbReference type="Rhea" id="RHEA-COMP:9603"/>
        <dbReference type="ChEBI" id="CHEBI:15378"/>
        <dbReference type="ChEBI" id="CHEBI:58405"/>
        <dbReference type="ChEBI" id="CHEBI:60033"/>
        <dbReference type="ChEBI" id="CHEBI:78435"/>
        <dbReference type="EC" id="2.4.99.28"/>
    </reaction>
</comment>
<dbReference type="GO" id="GO:0016763">
    <property type="term" value="F:pentosyltransferase activity"/>
    <property type="evidence" value="ECO:0007669"/>
    <property type="project" value="InterPro"/>
</dbReference>
<dbReference type="UniPathway" id="UPA00219"/>
<evidence type="ECO:0000259" key="12">
    <source>
        <dbReference type="Pfam" id="PF00912"/>
    </source>
</evidence>
<dbReference type="NCBIfam" id="TIGR02070">
    <property type="entry name" value="mono_pep_trsgly"/>
    <property type="match status" value="1"/>
</dbReference>
<accession>A0A418VTM6</accession>
<dbReference type="HAMAP" id="MF_00766">
    <property type="entry name" value="PGT_MtgA"/>
    <property type="match status" value="1"/>
</dbReference>
<comment type="function">
    <text evidence="11">Peptidoglycan polymerase that catalyzes glycan chain elongation from lipid-linked precursors.</text>
</comment>
<protein>
    <recommendedName>
        <fullName evidence="11">Biosynthetic peptidoglycan transglycosylase</fullName>
        <ecNumber evidence="11">2.4.99.28</ecNumber>
    </recommendedName>
    <alternativeName>
        <fullName evidence="11">Glycan polymerase</fullName>
    </alternativeName>
    <alternativeName>
        <fullName evidence="11">Peptidoglycan glycosyltransferase MtgA</fullName>
        <shortName evidence="11">PGT</shortName>
    </alternativeName>
</protein>
<evidence type="ECO:0000256" key="5">
    <source>
        <dbReference type="ARBA" id="ARBA00022692"/>
    </source>
</evidence>
<dbReference type="GO" id="GO:0005886">
    <property type="term" value="C:plasma membrane"/>
    <property type="evidence" value="ECO:0007669"/>
    <property type="project" value="UniProtKB-SubCell"/>
</dbReference>
<dbReference type="SUPFAM" id="SSF53955">
    <property type="entry name" value="Lysozyme-like"/>
    <property type="match status" value="1"/>
</dbReference>
<gene>
    <name evidence="11" type="primary">mtgA</name>
    <name evidence="13" type="ORF">D3874_25530</name>
</gene>
<keyword evidence="10 11" id="KW-0961">Cell wall biogenesis/degradation</keyword>
<dbReference type="OrthoDB" id="9766909at2"/>
<evidence type="ECO:0000256" key="3">
    <source>
        <dbReference type="ARBA" id="ARBA00022676"/>
    </source>
</evidence>
<dbReference type="Pfam" id="PF00912">
    <property type="entry name" value="Transgly"/>
    <property type="match status" value="1"/>
</dbReference>
<evidence type="ECO:0000256" key="6">
    <source>
        <dbReference type="ARBA" id="ARBA00022960"/>
    </source>
</evidence>
<evidence type="ECO:0000256" key="8">
    <source>
        <dbReference type="ARBA" id="ARBA00022989"/>
    </source>
</evidence>
<dbReference type="GO" id="GO:0009252">
    <property type="term" value="P:peptidoglycan biosynthetic process"/>
    <property type="evidence" value="ECO:0007669"/>
    <property type="project" value="UniProtKB-UniRule"/>
</dbReference>
<dbReference type="EMBL" id="QYUK01000016">
    <property type="protein sequence ID" value="RJF80496.1"/>
    <property type="molecule type" value="Genomic_DNA"/>
</dbReference>
<dbReference type="Gene3D" id="1.10.3810.10">
    <property type="entry name" value="Biosynthetic peptidoglycan transglycosylase-like"/>
    <property type="match status" value="1"/>
</dbReference>
<evidence type="ECO:0000256" key="4">
    <source>
        <dbReference type="ARBA" id="ARBA00022679"/>
    </source>
</evidence>
<keyword evidence="5 11" id="KW-0812">Transmembrane</keyword>
<comment type="caution">
    <text evidence="13">The sequence shown here is derived from an EMBL/GenBank/DDBJ whole genome shotgun (WGS) entry which is preliminary data.</text>
</comment>
<keyword evidence="9 11" id="KW-0472">Membrane</keyword>
<dbReference type="RefSeq" id="WP_119782548.1">
    <property type="nucleotide sequence ID" value="NZ_QYUK01000016.1"/>
</dbReference>
<keyword evidence="4 11" id="KW-0808">Transferase</keyword>
<sequence length="231" mass="25774">MDPGRARRRRIWRRFTASLLIAIAIVPVSLVLLYRVLPPPATPLMILRLVEGHGWSRDWVGWDSIDPAIMRAVIAAEDAKFCQHHGFDWAAIDDAIEANEDGRRVRGGSTISQQTAKNVFLWPGRSWLRKGLEAYLTVLIEALWSKRRILEVYLNSVEFGPGVYGVEAAARFHFNKSAADLTTHEAALLAAVLPNPIRFSASRPSGYINRYASRIQGRMGGIGKADMPPCQ</sequence>
<keyword evidence="14" id="KW-1185">Reference proteome</keyword>
<comment type="pathway">
    <text evidence="11">Cell wall biogenesis; peptidoglycan biosynthesis.</text>
</comment>
<keyword evidence="8 11" id="KW-1133">Transmembrane helix</keyword>
<dbReference type="PANTHER" id="PTHR30400:SF0">
    <property type="entry name" value="BIOSYNTHETIC PEPTIDOGLYCAN TRANSGLYCOSYLASE"/>
    <property type="match status" value="1"/>
</dbReference>
<dbReference type="GO" id="GO:0008360">
    <property type="term" value="P:regulation of cell shape"/>
    <property type="evidence" value="ECO:0007669"/>
    <property type="project" value="UniProtKB-KW"/>
</dbReference>
<comment type="similarity">
    <text evidence="11">Belongs to the glycosyltransferase 51 family.</text>
</comment>
<dbReference type="InterPro" id="IPR011812">
    <property type="entry name" value="Pep_trsgly"/>
</dbReference>
<keyword evidence="6 11" id="KW-0133">Cell shape</keyword>